<organism evidence="1 2">
    <name type="scientific">Spirulina subsalsa FACHB-351</name>
    <dbReference type="NCBI Taxonomy" id="234711"/>
    <lineage>
        <taxon>Bacteria</taxon>
        <taxon>Bacillati</taxon>
        <taxon>Cyanobacteriota</taxon>
        <taxon>Cyanophyceae</taxon>
        <taxon>Spirulinales</taxon>
        <taxon>Spirulinaceae</taxon>
        <taxon>Spirulina</taxon>
    </lineage>
</organism>
<dbReference type="RefSeq" id="WP_265264119.1">
    <property type="nucleotide sequence ID" value="NZ_JAIHOM010000034.1"/>
</dbReference>
<gene>
    <name evidence="1" type="ORF">K4A83_08775</name>
</gene>
<keyword evidence="2" id="KW-1185">Reference proteome</keyword>
<sequence length="106" mass="12014">MIELYQLTYPNTSPEIAETIESIDLEFLAEDLPKTIDSMRVGAERIREIVKSLRTFSRLDEAEMKLVDLHENIDSTLMILQNRIKAKSDCTPPAILGDSSKEGWSS</sequence>
<name>A0ABT3L4C9_9CYAN</name>
<dbReference type="EMBL" id="JAIHOM010000034">
    <property type="protein sequence ID" value="MCW6036363.1"/>
    <property type="molecule type" value="Genomic_DNA"/>
</dbReference>
<protein>
    <submittedName>
        <fullName evidence="1">Uncharacterized protein</fullName>
    </submittedName>
</protein>
<evidence type="ECO:0000313" key="2">
    <source>
        <dbReference type="Proteomes" id="UP001526426"/>
    </source>
</evidence>
<dbReference type="Proteomes" id="UP001526426">
    <property type="component" value="Unassembled WGS sequence"/>
</dbReference>
<comment type="caution">
    <text evidence="1">The sequence shown here is derived from an EMBL/GenBank/DDBJ whole genome shotgun (WGS) entry which is preliminary data.</text>
</comment>
<accession>A0ABT3L4C9</accession>
<reference evidence="1 2" key="1">
    <citation type="submission" date="2021-08" db="EMBL/GenBank/DDBJ databases">
        <title>Draft genome sequence of Spirulina subsalsa with high tolerance to salinity and hype-accumulation of phycocyanin.</title>
        <authorList>
            <person name="Pei H."/>
            <person name="Jiang L."/>
        </authorList>
    </citation>
    <scope>NUCLEOTIDE SEQUENCE [LARGE SCALE GENOMIC DNA]</scope>
    <source>
        <strain evidence="1 2">FACHB-351</strain>
    </source>
</reference>
<proteinExistence type="predicted"/>
<evidence type="ECO:0000313" key="1">
    <source>
        <dbReference type="EMBL" id="MCW6036363.1"/>
    </source>
</evidence>